<dbReference type="GO" id="GO:0005886">
    <property type="term" value="C:plasma membrane"/>
    <property type="evidence" value="ECO:0007669"/>
    <property type="project" value="UniProtKB-SubCell"/>
</dbReference>
<protein>
    <submittedName>
        <fullName evidence="10">Reductive dehalogenase</fullName>
    </submittedName>
</protein>
<dbReference type="PROSITE" id="PS51318">
    <property type="entry name" value="TAT"/>
    <property type="match status" value="1"/>
</dbReference>
<keyword evidence="2" id="KW-1003">Cell membrane</keyword>
<accession>A0A2P5P9Z7</accession>
<dbReference type="NCBIfam" id="TIGR01409">
    <property type="entry name" value="TAT_signal_seq"/>
    <property type="match status" value="1"/>
</dbReference>
<keyword evidence="6" id="KW-0408">Iron</keyword>
<evidence type="ECO:0000313" key="11">
    <source>
        <dbReference type="Proteomes" id="UP000235653"/>
    </source>
</evidence>
<dbReference type="GO" id="GO:0046872">
    <property type="term" value="F:metal ion binding"/>
    <property type="evidence" value="ECO:0007669"/>
    <property type="project" value="UniProtKB-KW"/>
</dbReference>
<dbReference type="PROSITE" id="PS51379">
    <property type="entry name" value="4FE4S_FER_2"/>
    <property type="match status" value="1"/>
</dbReference>
<proteinExistence type="predicted"/>
<evidence type="ECO:0000256" key="6">
    <source>
        <dbReference type="ARBA" id="ARBA00023004"/>
    </source>
</evidence>
<evidence type="ECO:0000256" key="7">
    <source>
        <dbReference type="ARBA" id="ARBA00023014"/>
    </source>
</evidence>
<keyword evidence="4" id="KW-0479">Metal-binding</keyword>
<dbReference type="AlphaFoldDB" id="A0A2P5P9Z7"/>
<evidence type="ECO:0000256" key="1">
    <source>
        <dbReference type="ARBA" id="ARBA00004236"/>
    </source>
</evidence>
<comment type="caution">
    <text evidence="10">The sequence shown here is derived from an EMBL/GenBank/DDBJ whole genome shotgun (WGS) entry which is preliminary data.</text>
</comment>
<keyword evidence="5" id="KW-0732">Signal</keyword>
<evidence type="ECO:0000256" key="5">
    <source>
        <dbReference type="ARBA" id="ARBA00022729"/>
    </source>
</evidence>
<dbReference type="InterPro" id="IPR019546">
    <property type="entry name" value="TAT_signal_bac_arc"/>
</dbReference>
<dbReference type="InterPro" id="IPR017900">
    <property type="entry name" value="4Fe4S_Fe_S_CS"/>
</dbReference>
<organism evidence="10 11">
    <name type="scientific">Dehalogenimonas etheniformans</name>
    <dbReference type="NCBI Taxonomy" id="1536648"/>
    <lineage>
        <taxon>Bacteria</taxon>
        <taxon>Bacillati</taxon>
        <taxon>Chloroflexota</taxon>
        <taxon>Dehalococcoidia</taxon>
        <taxon>Dehalococcoidales</taxon>
        <taxon>Dehalococcoidaceae</taxon>
        <taxon>Dehalogenimonas</taxon>
    </lineage>
</organism>
<dbReference type="InterPro" id="IPR012832">
    <property type="entry name" value="RDH"/>
</dbReference>
<dbReference type="InterPro" id="IPR028894">
    <property type="entry name" value="RDH_dom"/>
</dbReference>
<evidence type="ECO:0000256" key="2">
    <source>
        <dbReference type="ARBA" id="ARBA00022475"/>
    </source>
</evidence>
<reference evidence="10 11" key="1">
    <citation type="journal article" date="2017" name="ISME J.">
        <title>Grape pomace compost harbors organohalide-respiring Dehalogenimonas species with novel reductive dehalogenase genes.</title>
        <authorList>
            <person name="Yang Y."/>
            <person name="Higgins S.A."/>
            <person name="Yan J."/>
            <person name="Simsir B."/>
            <person name="Chourey K."/>
            <person name="Iyer R."/>
            <person name="Hettich R.L."/>
            <person name="Baldwin B."/>
            <person name="Ogles D.M."/>
            <person name="Loffler F.E."/>
        </authorList>
    </citation>
    <scope>NUCLEOTIDE SEQUENCE [LARGE SCALE GENOMIC DNA]</scope>
    <source>
        <strain evidence="10 11">GP</strain>
    </source>
</reference>
<dbReference type="InterPro" id="IPR006311">
    <property type="entry name" value="TAT_signal"/>
</dbReference>
<dbReference type="InterPro" id="IPR017896">
    <property type="entry name" value="4Fe4S_Fe-S-bd"/>
</dbReference>
<keyword evidence="8" id="KW-0472">Membrane</keyword>
<dbReference type="PROSITE" id="PS00198">
    <property type="entry name" value="4FE4S_FER_1"/>
    <property type="match status" value="1"/>
</dbReference>
<dbReference type="RefSeq" id="WP_102331878.1">
    <property type="nucleotide sequence ID" value="NZ_CP058566.2"/>
</dbReference>
<keyword evidence="3" id="KW-0004">4Fe-4S</keyword>
<name>A0A2P5P9Z7_9CHLR</name>
<dbReference type="Pfam" id="PF13486">
    <property type="entry name" value="Dehalogenase"/>
    <property type="match status" value="1"/>
</dbReference>
<comment type="cofactor">
    <cofactor evidence="9">
        <name>corrinoid</name>
        <dbReference type="ChEBI" id="CHEBI:33913"/>
    </cofactor>
</comment>
<dbReference type="NCBIfam" id="TIGR02486">
    <property type="entry name" value="RDH"/>
    <property type="match status" value="1"/>
</dbReference>
<keyword evidence="7" id="KW-0411">Iron-sulfur</keyword>
<evidence type="ECO:0000256" key="8">
    <source>
        <dbReference type="ARBA" id="ARBA00023136"/>
    </source>
</evidence>
<keyword evidence="11" id="KW-1185">Reference proteome</keyword>
<gene>
    <name evidence="10" type="ORF">JP09_000750</name>
</gene>
<dbReference type="OrthoDB" id="9784571at2"/>
<evidence type="ECO:0000313" key="10">
    <source>
        <dbReference type="EMBL" id="PPD59097.1"/>
    </source>
</evidence>
<comment type="subcellular location">
    <subcellularLocation>
        <location evidence="1">Cell membrane</location>
    </subcellularLocation>
</comment>
<dbReference type="EMBL" id="JQAN02000002">
    <property type="protein sequence ID" value="PPD59097.1"/>
    <property type="molecule type" value="Genomic_DNA"/>
</dbReference>
<evidence type="ECO:0000256" key="9">
    <source>
        <dbReference type="ARBA" id="ARBA00029374"/>
    </source>
</evidence>
<dbReference type="GO" id="GO:0051539">
    <property type="term" value="F:4 iron, 4 sulfur cluster binding"/>
    <property type="evidence" value="ECO:0007669"/>
    <property type="project" value="UniProtKB-KW"/>
</dbReference>
<evidence type="ECO:0000256" key="4">
    <source>
        <dbReference type="ARBA" id="ARBA00022723"/>
    </source>
</evidence>
<evidence type="ECO:0000256" key="3">
    <source>
        <dbReference type="ARBA" id="ARBA00022485"/>
    </source>
</evidence>
<sequence>MSKFHSMVSRRDFMKGLGLAGMGAAALTTPIFHDLDEVVSSSLASFERPWWVKQREEPTVEIDWNVLKRYDARIAKGKYTDVQHWGMDRMLKAAQEKSAFSAAQAAGAKGFTTRDRAFSSAASLVPRNPEGETWMGYTKVKTPEQQGLPKWQGTPEENTRMLRAVAKAYGASALGADSLGSASDKRRNLIHSYDRCGPKGSSISLPLSSGTSWPPAAGYWRKIDFEDVDVGYSAPLNGEADCRLVLPNKELWSAPIMIQMPRDGWRTCAPDKMRGSTISGWSNGMRYQIWHHSVSPGVKGFLRGIGYNGYGSGYPESSSGGLMQSEAAAVTGGLAEMGRPSEVCIYPEWGPASGWFDVITDLPLAPLKPVDAGIFRFCHTCKKCAEVCPSQSVSYDKEPSWEIPQFDYLVPNMRQQAGKRLFWIDTQQCNQNQWGCTNICRGQCTMNVDAAAMVHAVVRGTVSVTPIFNSFLWNMGKTFNYGFVDPEDWWAIASDLPTHHTVGTLGATRGL</sequence>
<dbReference type="Proteomes" id="UP000235653">
    <property type="component" value="Unassembled WGS sequence"/>
</dbReference>